<dbReference type="NCBIfam" id="TIGR00254">
    <property type="entry name" value="GGDEF"/>
    <property type="match status" value="1"/>
</dbReference>
<dbReference type="InterPro" id="IPR029787">
    <property type="entry name" value="Nucleotide_cyclase"/>
</dbReference>
<name>A0A3S1CJC8_9CYAN</name>
<dbReference type="EMBL" id="RSCL01000003">
    <property type="protein sequence ID" value="RUT08591.1"/>
    <property type="molecule type" value="Genomic_DNA"/>
</dbReference>
<dbReference type="AlphaFoldDB" id="A0A3S1CJC8"/>
<dbReference type="PANTHER" id="PTHR45138">
    <property type="entry name" value="REGULATORY COMPONENTS OF SENSORY TRANSDUCTION SYSTEM"/>
    <property type="match status" value="1"/>
</dbReference>
<dbReference type="Gene3D" id="3.40.50.300">
    <property type="entry name" value="P-loop containing nucleotide triphosphate hydrolases"/>
    <property type="match status" value="1"/>
</dbReference>
<dbReference type="InterPro" id="IPR000160">
    <property type="entry name" value="GGDEF_dom"/>
</dbReference>
<reference evidence="2" key="2">
    <citation type="journal article" date="2019" name="Genome Biol. Evol.">
        <title>Day and night: Metabolic profiles and evolutionary relationships of six axenic non-marine cyanobacteria.</title>
        <authorList>
            <person name="Will S.E."/>
            <person name="Henke P."/>
            <person name="Boedeker C."/>
            <person name="Huang S."/>
            <person name="Brinkmann H."/>
            <person name="Rohde M."/>
            <person name="Jarek M."/>
            <person name="Friedl T."/>
            <person name="Seufert S."/>
            <person name="Schumacher M."/>
            <person name="Overmann J."/>
            <person name="Neumann-Schaal M."/>
            <person name="Petersen J."/>
        </authorList>
    </citation>
    <scope>NUCLEOTIDE SEQUENCE [LARGE SCALE GENOMIC DNA]</scope>
    <source>
        <strain evidence="2">PCC 7102</strain>
    </source>
</reference>
<dbReference type="InterPro" id="IPR027417">
    <property type="entry name" value="P-loop_NTPase"/>
</dbReference>
<dbReference type="Proteomes" id="UP000271624">
    <property type="component" value="Unassembled WGS sequence"/>
</dbReference>
<dbReference type="PANTHER" id="PTHR45138:SF9">
    <property type="entry name" value="DIGUANYLATE CYCLASE DGCM-RELATED"/>
    <property type="match status" value="1"/>
</dbReference>
<evidence type="ECO:0000313" key="2">
    <source>
        <dbReference type="EMBL" id="RUT08591.1"/>
    </source>
</evidence>
<comment type="caution">
    <text evidence="2">The sequence shown here is derived from an EMBL/GenBank/DDBJ whole genome shotgun (WGS) entry which is preliminary data.</text>
</comment>
<dbReference type="GO" id="GO:0005886">
    <property type="term" value="C:plasma membrane"/>
    <property type="evidence" value="ECO:0007669"/>
    <property type="project" value="TreeGrafter"/>
</dbReference>
<keyword evidence="3" id="KW-1185">Reference proteome</keyword>
<dbReference type="CDD" id="cd01949">
    <property type="entry name" value="GGDEF"/>
    <property type="match status" value="1"/>
</dbReference>
<dbReference type="Pfam" id="PF14516">
    <property type="entry name" value="AAA_35"/>
    <property type="match status" value="1"/>
</dbReference>
<dbReference type="GO" id="GO:0043709">
    <property type="term" value="P:cell adhesion involved in single-species biofilm formation"/>
    <property type="evidence" value="ECO:0007669"/>
    <property type="project" value="TreeGrafter"/>
</dbReference>
<protein>
    <recommendedName>
        <fullName evidence="1">GGDEF domain-containing protein</fullName>
    </recommendedName>
</protein>
<sequence length="618" mass="70823">MDSENALEVVERVLFRQLTPIEQLILRQSWAGKSYEEMAQNTNYSSNYLKVIGFDLWNNISNVLGQRVTKKNIHLILPKYLSNIEKVSNKFNSDNKTIPSITANFEIELLSSPLPYDSPFYIHRSPIEELVFAEVRKPGSVVRIRASKKMGKNSLINQIISSVKEEDYASAYIDFQEPDKAIFTNIDKFLRWFCSTISRQLQINPQLDDYWDEDIGSKVSSKVYFQEYLLTKIKHPLVLVLNEVNCIFEHSSIASEFLPMLRYWHEIARSQQVWQKLRLVIAHSTEVYIPLKLHQSPFNVGLAVKLPEFSSEQVKLLAARYKLESIQEQQIQQLMSMVGGHPYLINLAFYHLYRGEMILEELLQNAPTLAGIYSDHLRGLLVILQQQPELALSLEQVLTTNEGAFLDAMAAYKLESMGLIHLDGNLAFISCELYRLYFRQQLEGLNPSIFSVRRQSSADELLEFDTQYGYFKHYLETEWRQWNSEALPLSMIWCDIDYFKSYNQSYGLGASNAALQQISTALCDCVKQQATLIARHKGEEFIVVLPQTTTDTAISLAEQIRACVEDLSITREPSEVLTMSLGVATIEPNSELYPDTLIAAAQQAMMQSKKLGRNRVSK</sequence>
<organism evidence="2 3">
    <name type="scientific">Dulcicalothrix desertica PCC 7102</name>
    <dbReference type="NCBI Taxonomy" id="232991"/>
    <lineage>
        <taxon>Bacteria</taxon>
        <taxon>Bacillati</taxon>
        <taxon>Cyanobacteriota</taxon>
        <taxon>Cyanophyceae</taxon>
        <taxon>Nostocales</taxon>
        <taxon>Calotrichaceae</taxon>
        <taxon>Dulcicalothrix</taxon>
    </lineage>
</organism>
<gene>
    <name evidence="2" type="ORF">DSM106972_017590</name>
</gene>
<dbReference type="GO" id="GO:0052621">
    <property type="term" value="F:diguanylate cyclase activity"/>
    <property type="evidence" value="ECO:0007669"/>
    <property type="project" value="TreeGrafter"/>
</dbReference>
<evidence type="ECO:0000259" key="1">
    <source>
        <dbReference type="PROSITE" id="PS50887"/>
    </source>
</evidence>
<dbReference type="PROSITE" id="PS50887">
    <property type="entry name" value="GGDEF"/>
    <property type="match status" value="1"/>
</dbReference>
<dbReference type="Gene3D" id="3.30.70.270">
    <property type="match status" value="1"/>
</dbReference>
<dbReference type="SUPFAM" id="SSF52540">
    <property type="entry name" value="P-loop containing nucleoside triphosphate hydrolases"/>
    <property type="match status" value="1"/>
</dbReference>
<accession>A0A3S1CJC8</accession>
<dbReference type="InterPro" id="IPR043128">
    <property type="entry name" value="Rev_trsase/Diguanyl_cyclase"/>
</dbReference>
<dbReference type="Pfam" id="PF00990">
    <property type="entry name" value="GGDEF"/>
    <property type="match status" value="1"/>
</dbReference>
<reference evidence="2" key="1">
    <citation type="submission" date="2018-12" db="EMBL/GenBank/DDBJ databases">
        <authorList>
            <person name="Will S."/>
            <person name="Neumann-Schaal M."/>
            <person name="Henke P."/>
        </authorList>
    </citation>
    <scope>NUCLEOTIDE SEQUENCE</scope>
    <source>
        <strain evidence="2">PCC 7102</strain>
    </source>
</reference>
<dbReference type="GO" id="GO:1902201">
    <property type="term" value="P:negative regulation of bacterial-type flagellum-dependent cell motility"/>
    <property type="evidence" value="ECO:0007669"/>
    <property type="project" value="TreeGrafter"/>
</dbReference>
<proteinExistence type="predicted"/>
<dbReference type="Pfam" id="PF26355">
    <property type="entry name" value="HTH_VMAP-M9"/>
    <property type="match status" value="1"/>
</dbReference>
<feature type="domain" description="GGDEF" evidence="1">
    <location>
        <begin position="487"/>
        <end position="618"/>
    </location>
</feature>
<evidence type="ECO:0000313" key="3">
    <source>
        <dbReference type="Proteomes" id="UP000271624"/>
    </source>
</evidence>
<dbReference type="SMART" id="SM00267">
    <property type="entry name" value="GGDEF"/>
    <property type="match status" value="1"/>
</dbReference>
<dbReference type="InterPro" id="IPR050469">
    <property type="entry name" value="Diguanylate_Cyclase"/>
</dbReference>
<dbReference type="RefSeq" id="WP_127080373.1">
    <property type="nucleotide sequence ID" value="NZ_RSCL01000003.1"/>
</dbReference>
<dbReference type="InterPro" id="IPR058651">
    <property type="entry name" value="HTH_VMAP-M9"/>
</dbReference>
<dbReference type="SUPFAM" id="SSF55073">
    <property type="entry name" value="Nucleotide cyclase"/>
    <property type="match status" value="1"/>
</dbReference>
<dbReference type="OrthoDB" id="5522963at2"/>